<dbReference type="SMART" id="SM00849">
    <property type="entry name" value="Lactamase_B"/>
    <property type="match status" value="1"/>
</dbReference>
<dbReference type="SUPFAM" id="SSF56281">
    <property type="entry name" value="Metallo-hydrolase/oxidoreductase"/>
    <property type="match status" value="1"/>
</dbReference>
<dbReference type="PROSITE" id="PS51318">
    <property type="entry name" value="TAT"/>
    <property type="match status" value="1"/>
</dbReference>
<organism evidence="3 4">
    <name type="scientific">Roseibium algae</name>
    <dbReference type="NCBI Taxonomy" id="3123038"/>
    <lineage>
        <taxon>Bacteria</taxon>
        <taxon>Pseudomonadati</taxon>
        <taxon>Pseudomonadota</taxon>
        <taxon>Alphaproteobacteria</taxon>
        <taxon>Hyphomicrobiales</taxon>
        <taxon>Stappiaceae</taxon>
        <taxon>Roseibium</taxon>
    </lineage>
</organism>
<dbReference type="Proteomes" id="UP001385499">
    <property type="component" value="Unassembled WGS sequence"/>
</dbReference>
<feature type="domain" description="Metallo-beta-lactamase" evidence="2">
    <location>
        <begin position="44"/>
        <end position="231"/>
    </location>
</feature>
<dbReference type="InterPro" id="IPR050855">
    <property type="entry name" value="NDM-1-like"/>
</dbReference>
<evidence type="ECO:0000313" key="4">
    <source>
        <dbReference type="Proteomes" id="UP001385499"/>
    </source>
</evidence>
<comment type="caution">
    <text evidence="3">The sequence shown here is derived from an EMBL/GenBank/DDBJ whole genome shotgun (WGS) entry which is preliminary data.</text>
</comment>
<proteinExistence type="predicted"/>
<accession>A0ABU8TMD5</accession>
<dbReference type="PANTHER" id="PTHR42951:SF14">
    <property type="entry name" value="METALLO-BETA-LACTAMASE SUPERFAMILY PROTEIN"/>
    <property type="match status" value="1"/>
</dbReference>
<name>A0ABU8TMD5_9HYPH</name>
<dbReference type="InterPro" id="IPR006311">
    <property type="entry name" value="TAT_signal"/>
</dbReference>
<dbReference type="RefSeq" id="WP_340275354.1">
    <property type="nucleotide sequence ID" value="NZ_JBAKIA010000010.1"/>
</dbReference>
<dbReference type="CDD" id="cd07739">
    <property type="entry name" value="metallo-hydrolase-like_MBL-fold"/>
    <property type="match status" value="1"/>
</dbReference>
<feature type="signal peptide" evidence="1">
    <location>
        <begin position="1"/>
        <end position="15"/>
    </location>
</feature>
<reference evidence="3 4" key="1">
    <citation type="submission" date="2024-02" db="EMBL/GenBank/DDBJ databases">
        <title>Roseibium algae sp. nov., isolated from marine alga (Grateloupia sp.), showing potential in myo-inositol conversion.</title>
        <authorList>
            <person name="Wang Y."/>
        </authorList>
    </citation>
    <scope>NUCLEOTIDE SEQUENCE [LARGE SCALE GENOMIC DNA]</scope>
    <source>
        <strain evidence="3 4">H3510</strain>
    </source>
</reference>
<dbReference type="EMBL" id="JBAKIA010000010">
    <property type="protein sequence ID" value="MEJ8475340.1"/>
    <property type="molecule type" value="Genomic_DNA"/>
</dbReference>
<dbReference type="Gene3D" id="3.60.15.10">
    <property type="entry name" value="Ribonuclease Z/Hydroxyacylglutathione hydrolase-like"/>
    <property type="match status" value="1"/>
</dbReference>
<sequence>MFTRRSLLTTLAATAATPLLTQIALSSDATVKWSGTRSGENGFFRAPTLLTGDAEAILIDGGFNFPDGDALVKAIQATGKRLTTIYISQSDPDFYFGLTPVIAAFPEARVIAATATVEAIKASAQKKIDVWGPRLGEFGPQKLEQIVFPEAYDAPTLELEGTTIEIVTASAVPNRRYLWVPSLNAVLGGVLVFDGLHVWTADTATPELRAGWISELDTMIARNPSLVIAGHAAEGMNNGLASIEFTRDYLVAFEEEVAKSADSAELIAAMQSRFPGLGLEVALQVGAKVAKGEMKWG</sequence>
<protein>
    <submittedName>
        <fullName evidence="3">MBL fold metallo-hydrolase</fullName>
    </submittedName>
</protein>
<feature type="chain" id="PRO_5046237952" evidence="1">
    <location>
        <begin position="16"/>
        <end position="297"/>
    </location>
</feature>
<keyword evidence="4" id="KW-1185">Reference proteome</keyword>
<keyword evidence="1" id="KW-0732">Signal</keyword>
<gene>
    <name evidence="3" type="ORF">V6575_14690</name>
</gene>
<dbReference type="InterPro" id="IPR001279">
    <property type="entry name" value="Metallo-B-lactamas"/>
</dbReference>
<evidence type="ECO:0000313" key="3">
    <source>
        <dbReference type="EMBL" id="MEJ8475340.1"/>
    </source>
</evidence>
<evidence type="ECO:0000256" key="1">
    <source>
        <dbReference type="SAM" id="SignalP"/>
    </source>
</evidence>
<dbReference type="InterPro" id="IPR036866">
    <property type="entry name" value="RibonucZ/Hydroxyglut_hydro"/>
</dbReference>
<evidence type="ECO:0000259" key="2">
    <source>
        <dbReference type="SMART" id="SM00849"/>
    </source>
</evidence>
<dbReference type="PANTHER" id="PTHR42951">
    <property type="entry name" value="METALLO-BETA-LACTAMASE DOMAIN-CONTAINING"/>
    <property type="match status" value="1"/>
</dbReference>